<organism evidence="9 10">
    <name type="scientific">Heterorhabditis bacteriophora</name>
    <name type="common">Entomopathogenic nematode worm</name>
    <dbReference type="NCBI Taxonomy" id="37862"/>
    <lineage>
        <taxon>Eukaryota</taxon>
        <taxon>Metazoa</taxon>
        <taxon>Ecdysozoa</taxon>
        <taxon>Nematoda</taxon>
        <taxon>Chromadorea</taxon>
        <taxon>Rhabditida</taxon>
        <taxon>Rhabditina</taxon>
        <taxon>Rhabditomorpha</taxon>
        <taxon>Strongyloidea</taxon>
        <taxon>Heterorhabditidae</taxon>
        <taxon>Heterorhabditis</taxon>
    </lineage>
</organism>
<accession>A0A1I7XRM0</accession>
<dbReference type="WBParaSite" id="Hba_20171">
    <property type="protein sequence ID" value="Hba_20171"/>
    <property type="gene ID" value="Hba_20171"/>
</dbReference>
<dbReference type="SMART" id="SM00355">
    <property type="entry name" value="ZnF_C2H2"/>
    <property type="match status" value="1"/>
</dbReference>
<evidence type="ECO:0000313" key="10">
    <source>
        <dbReference type="WBParaSite" id="Hba_20171"/>
    </source>
</evidence>
<evidence type="ECO:0000259" key="8">
    <source>
        <dbReference type="PROSITE" id="PS50157"/>
    </source>
</evidence>
<dbReference type="GO" id="GO:0010468">
    <property type="term" value="P:regulation of gene expression"/>
    <property type="evidence" value="ECO:0007669"/>
    <property type="project" value="TreeGrafter"/>
</dbReference>
<dbReference type="InterPro" id="IPR036236">
    <property type="entry name" value="Znf_C2H2_sf"/>
</dbReference>
<proteinExistence type="predicted"/>
<comment type="subcellular location">
    <subcellularLocation>
        <location evidence="1">Nucleus</location>
    </subcellularLocation>
</comment>
<feature type="domain" description="C2H2-type" evidence="8">
    <location>
        <begin position="13"/>
        <end position="40"/>
    </location>
</feature>
<dbReference type="Proteomes" id="UP000095283">
    <property type="component" value="Unplaced"/>
</dbReference>
<dbReference type="SUPFAM" id="SSF57667">
    <property type="entry name" value="beta-beta-alpha zinc fingers"/>
    <property type="match status" value="1"/>
</dbReference>
<keyword evidence="5" id="KW-0862">Zinc</keyword>
<dbReference type="InterPro" id="IPR013087">
    <property type="entry name" value="Znf_C2H2_type"/>
</dbReference>
<keyword evidence="4 7" id="KW-0863">Zinc-finger</keyword>
<sequence length="52" mass="6197">MRCFAFSIERRTFKCKQCGKQFNAHYNLTRHMPVHTGARPFTCKVLSPQFLY</sequence>
<keyword evidence="2" id="KW-0479">Metal-binding</keyword>
<evidence type="ECO:0000256" key="7">
    <source>
        <dbReference type="PROSITE-ProRule" id="PRU00042"/>
    </source>
</evidence>
<dbReference type="GO" id="GO:0008270">
    <property type="term" value="F:zinc ion binding"/>
    <property type="evidence" value="ECO:0007669"/>
    <property type="project" value="UniProtKB-KW"/>
</dbReference>
<dbReference type="PROSITE" id="PS50157">
    <property type="entry name" value="ZINC_FINGER_C2H2_2"/>
    <property type="match status" value="1"/>
</dbReference>
<dbReference type="PROSITE" id="PS00028">
    <property type="entry name" value="ZINC_FINGER_C2H2_1"/>
    <property type="match status" value="1"/>
</dbReference>
<reference evidence="10" key="1">
    <citation type="submission" date="2016-11" db="UniProtKB">
        <authorList>
            <consortium name="WormBaseParasite"/>
        </authorList>
    </citation>
    <scope>IDENTIFICATION</scope>
</reference>
<dbReference type="PANTHER" id="PTHR16515">
    <property type="entry name" value="PR DOMAIN ZINC FINGER PROTEIN"/>
    <property type="match status" value="1"/>
</dbReference>
<evidence type="ECO:0000313" key="9">
    <source>
        <dbReference type="Proteomes" id="UP000095283"/>
    </source>
</evidence>
<dbReference type="FunFam" id="3.30.160.60:FF:000251">
    <property type="entry name" value="FEZ family zinc finger 2"/>
    <property type="match status" value="1"/>
</dbReference>
<evidence type="ECO:0000256" key="1">
    <source>
        <dbReference type="ARBA" id="ARBA00004123"/>
    </source>
</evidence>
<dbReference type="AlphaFoldDB" id="A0A1I7XRM0"/>
<evidence type="ECO:0000256" key="6">
    <source>
        <dbReference type="ARBA" id="ARBA00023242"/>
    </source>
</evidence>
<evidence type="ECO:0000256" key="2">
    <source>
        <dbReference type="ARBA" id="ARBA00022723"/>
    </source>
</evidence>
<evidence type="ECO:0000256" key="5">
    <source>
        <dbReference type="ARBA" id="ARBA00022833"/>
    </source>
</evidence>
<dbReference type="Gene3D" id="3.30.160.60">
    <property type="entry name" value="Classic Zinc Finger"/>
    <property type="match status" value="1"/>
</dbReference>
<dbReference type="InterPro" id="IPR050331">
    <property type="entry name" value="Zinc_finger"/>
</dbReference>
<dbReference type="GO" id="GO:0005634">
    <property type="term" value="C:nucleus"/>
    <property type="evidence" value="ECO:0007669"/>
    <property type="project" value="UniProtKB-SubCell"/>
</dbReference>
<evidence type="ECO:0000256" key="3">
    <source>
        <dbReference type="ARBA" id="ARBA00022737"/>
    </source>
</evidence>
<name>A0A1I7XRM0_HETBA</name>
<keyword evidence="3" id="KW-0677">Repeat</keyword>
<keyword evidence="6" id="KW-0539">Nucleus</keyword>
<protein>
    <submittedName>
        <fullName evidence="10">C2H2-type domain-containing protein</fullName>
    </submittedName>
</protein>
<evidence type="ECO:0000256" key="4">
    <source>
        <dbReference type="ARBA" id="ARBA00022771"/>
    </source>
</evidence>
<keyword evidence="9" id="KW-1185">Reference proteome</keyword>
<dbReference type="PANTHER" id="PTHR16515:SF49">
    <property type="entry name" value="GASTRULA ZINC FINGER PROTEIN XLCGF49.1-LIKE-RELATED"/>
    <property type="match status" value="1"/>
</dbReference>